<feature type="region of interest" description="Disordered" evidence="1">
    <location>
        <begin position="97"/>
        <end position="129"/>
    </location>
</feature>
<dbReference type="GO" id="GO:0003676">
    <property type="term" value="F:nucleic acid binding"/>
    <property type="evidence" value="ECO:0007669"/>
    <property type="project" value="InterPro"/>
</dbReference>
<dbReference type="InterPro" id="IPR002711">
    <property type="entry name" value="HNH"/>
</dbReference>
<reference evidence="3 4" key="1">
    <citation type="submission" date="2017-07" db="EMBL/GenBank/DDBJ databases">
        <title>The new phylogeny of genus Mycobacterium.</title>
        <authorList>
            <person name="Tortoli E."/>
            <person name="Trovato A."/>
            <person name="Cirillo D.M."/>
        </authorList>
    </citation>
    <scope>NUCLEOTIDE SEQUENCE [LARGE SCALE GENOMIC DNA]</scope>
    <source>
        <strain evidence="3 4">ATCC 33027</strain>
    </source>
</reference>
<dbReference type="EMBL" id="NOZR01000006">
    <property type="protein sequence ID" value="OYN80431.1"/>
    <property type="molecule type" value="Genomic_DNA"/>
</dbReference>
<dbReference type="CDD" id="cd00085">
    <property type="entry name" value="HNHc"/>
    <property type="match status" value="1"/>
</dbReference>
<dbReference type="Pfam" id="PF01844">
    <property type="entry name" value="HNH"/>
    <property type="match status" value="1"/>
</dbReference>
<keyword evidence="4" id="KW-1185">Reference proteome</keyword>
<name>A0A255DP31_9MYCO</name>
<dbReference type="GO" id="GO:0004519">
    <property type="term" value="F:endonuclease activity"/>
    <property type="evidence" value="ECO:0007669"/>
    <property type="project" value="InterPro"/>
</dbReference>
<organism evidence="3 4">
    <name type="scientific">Mycolicibacterium sphagni</name>
    <dbReference type="NCBI Taxonomy" id="1786"/>
    <lineage>
        <taxon>Bacteria</taxon>
        <taxon>Bacillati</taxon>
        <taxon>Actinomycetota</taxon>
        <taxon>Actinomycetes</taxon>
        <taxon>Mycobacteriales</taxon>
        <taxon>Mycobacteriaceae</taxon>
        <taxon>Mycolicibacterium</taxon>
    </lineage>
</organism>
<evidence type="ECO:0000313" key="4">
    <source>
        <dbReference type="Proteomes" id="UP000216063"/>
    </source>
</evidence>
<dbReference type="GO" id="GO:0008270">
    <property type="term" value="F:zinc ion binding"/>
    <property type="evidence" value="ECO:0007669"/>
    <property type="project" value="InterPro"/>
</dbReference>
<feature type="compositionally biased region" description="Basic and acidic residues" evidence="1">
    <location>
        <begin position="106"/>
        <end position="129"/>
    </location>
</feature>
<evidence type="ECO:0000256" key="1">
    <source>
        <dbReference type="SAM" id="MobiDB-lite"/>
    </source>
</evidence>
<evidence type="ECO:0000259" key="2">
    <source>
        <dbReference type="SMART" id="SM00507"/>
    </source>
</evidence>
<dbReference type="OrthoDB" id="3234360at2"/>
<dbReference type="AlphaFoldDB" id="A0A255DP31"/>
<comment type="caution">
    <text evidence="3">The sequence shown here is derived from an EMBL/GenBank/DDBJ whole genome shotgun (WGS) entry which is preliminary data.</text>
</comment>
<accession>A0A255DP31</accession>
<dbReference type="SMART" id="SM00507">
    <property type="entry name" value="HNHc"/>
    <property type="match status" value="1"/>
</dbReference>
<proteinExistence type="predicted"/>
<sequence length="129" mass="14065">MPRAPKYCAGDPDCRELVPAGVRACPSHNSRWPTDGRTQRTTTPEHEAWRQLVLINAGHRCQIRYAGICTGDAGPGRGQADHIRAVAEGGLEFDPSNGQAACPECHQVKSSDEGHRAQGHHVPDRERLP</sequence>
<dbReference type="Proteomes" id="UP000216063">
    <property type="component" value="Unassembled WGS sequence"/>
</dbReference>
<feature type="domain" description="HNH nuclease" evidence="2">
    <location>
        <begin position="48"/>
        <end position="107"/>
    </location>
</feature>
<gene>
    <name evidence="3" type="ORF">CG716_09915</name>
</gene>
<dbReference type="InterPro" id="IPR003615">
    <property type="entry name" value="HNH_nuc"/>
</dbReference>
<evidence type="ECO:0000313" key="3">
    <source>
        <dbReference type="EMBL" id="OYN80431.1"/>
    </source>
</evidence>
<protein>
    <recommendedName>
        <fullName evidence="2">HNH nuclease domain-containing protein</fullName>
    </recommendedName>
</protein>
<dbReference type="Gene3D" id="1.10.30.50">
    <property type="match status" value="1"/>
</dbReference>
<dbReference type="RefSeq" id="WP_094478917.1">
    <property type="nucleotide sequence ID" value="NZ_NOZR01000006.1"/>
</dbReference>